<proteinExistence type="predicted"/>
<dbReference type="Proteomes" id="UP000198531">
    <property type="component" value="Unassembled WGS sequence"/>
</dbReference>
<evidence type="ECO:0000313" key="2">
    <source>
        <dbReference type="EMBL" id="SFR33479.1"/>
    </source>
</evidence>
<evidence type="ECO:0008006" key="4">
    <source>
        <dbReference type="Google" id="ProtNLM"/>
    </source>
</evidence>
<accession>A0A1I6FU57</accession>
<keyword evidence="1" id="KW-1133">Transmembrane helix</keyword>
<dbReference type="STRING" id="553469.SAMN04487947_0010"/>
<feature type="transmembrane region" description="Helical" evidence="1">
    <location>
        <begin position="54"/>
        <end position="87"/>
    </location>
</feature>
<dbReference type="AlphaFoldDB" id="A0A1I6FU57"/>
<evidence type="ECO:0000256" key="1">
    <source>
        <dbReference type="SAM" id="Phobius"/>
    </source>
</evidence>
<gene>
    <name evidence="2" type="ORF">SAMN04487947_0010</name>
</gene>
<name>A0A1I6FU57_9EURY</name>
<keyword evidence="1" id="KW-0472">Membrane</keyword>
<keyword evidence="1" id="KW-0812">Transmembrane</keyword>
<dbReference type="OrthoDB" id="205278at2157"/>
<dbReference type="RefSeq" id="WP_089803711.1">
    <property type="nucleotide sequence ID" value="NZ_FOYT01000001.1"/>
</dbReference>
<dbReference type="EMBL" id="FOYT01000001">
    <property type="protein sequence ID" value="SFR33479.1"/>
    <property type="molecule type" value="Genomic_DNA"/>
</dbReference>
<protein>
    <recommendedName>
        <fullName evidence="4">Yip1 domain-containing protein</fullName>
    </recommendedName>
</protein>
<organism evidence="2 3">
    <name type="scientific">Halogeometricum rufum</name>
    <dbReference type="NCBI Taxonomy" id="553469"/>
    <lineage>
        <taxon>Archaea</taxon>
        <taxon>Methanobacteriati</taxon>
        <taxon>Methanobacteriota</taxon>
        <taxon>Stenosarchaea group</taxon>
        <taxon>Halobacteria</taxon>
        <taxon>Halobacteriales</taxon>
        <taxon>Haloferacaceae</taxon>
        <taxon>Halogeometricum</taxon>
    </lineage>
</organism>
<feature type="transmembrane region" description="Helical" evidence="1">
    <location>
        <begin position="99"/>
        <end position="125"/>
    </location>
</feature>
<evidence type="ECO:0000313" key="3">
    <source>
        <dbReference type="Proteomes" id="UP000198531"/>
    </source>
</evidence>
<keyword evidence="3" id="KW-1185">Reference proteome</keyword>
<sequence>MLELEPLLLQGGGPSRSLGGAIFVFVVNLLIGAVGIHTGARLIIDRDVGYGRAVFTAFVGALVWAVVAFFLGWIPLLGPILALAAWIGVINWQYPGGWLAAATIGGVAWLVAALVLYALAALGLFRFAAFGIPGV</sequence>
<feature type="transmembrane region" description="Helical" evidence="1">
    <location>
        <begin position="20"/>
        <end position="42"/>
    </location>
</feature>
<reference evidence="3" key="1">
    <citation type="submission" date="2016-10" db="EMBL/GenBank/DDBJ databases">
        <authorList>
            <person name="Varghese N."/>
            <person name="Submissions S."/>
        </authorList>
    </citation>
    <scope>NUCLEOTIDE SEQUENCE [LARGE SCALE GENOMIC DNA]</scope>
    <source>
        <strain evidence="3">CGMCC 1.7736</strain>
    </source>
</reference>